<feature type="binding site" evidence="10">
    <location>
        <position position="73"/>
    </location>
    <ligand>
        <name>Mg(2+)</name>
        <dbReference type="ChEBI" id="CHEBI:18420"/>
    </ligand>
</feature>
<accession>A0A1I0AHX3</accession>
<dbReference type="AlphaFoldDB" id="A0A1I0AHX3"/>
<gene>
    <name evidence="12" type="ORF">SAMN03080614_102126</name>
</gene>
<comment type="catalytic activity">
    <reaction evidence="8 10">
        <text>dITP + H2O = dIMP + diphosphate + H(+)</text>
        <dbReference type="Rhea" id="RHEA:28342"/>
        <dbReference type="ChEBI" id="CHEBI:15377"/>
        <dbReference type="ChEBI" id="CHEBI:15378"/>
        <dbReference type="ChEBI" id="CHEBI:33019"/>
        <dbReference type="ChEBI" id="CHEBI:61194"/>
        <dbReference type="ChEBI" id="CHEBI:61382"/>
        <dbReference type="EC" id="3.6.1.66"/>
    </reaction>
</comment>
<comment type="similarity">
    <text evidence="1 10 11">Belongs to the HAM1 NTPase family.</text>
</comment>
<feature type="binding site" evidence="10">
    <location>
        <position position="74"/>
    </location>
    <ligand>
        <name>substrate</name>
    </ligand>
</feature>
<feature type="binding site" evidence="10">
    <location>
        <begin position="183"/>
        <end position="184"/>
    </location>
    <ligand>
        <name>substrate</name>
    </ligand>
</feature>
<dbReference type="EMBL" id="FOIF01000021">
    <property type="protein sequence ID" value="SES93293.1"/>
    <property type="molecule type" value="Genomic_DNA"/>
</dbReference>
<dbReference type="EC" id="3.6.1.66" evidence="10"/>
<dbReference type="GO" id="GO:0036220">
    <property type="term" value="F:ITP diphosphatase activity"/>
    <property type="evidence" value="ECO:0007669"/>
    <property type="project" value="UniProtKB-UniRule"/>
</dbReference>
<evidence type="ECO:0000313" key="12">
    <source>
        <dbReference type="EMBL" id="SES93293.1"/>
    </source>
</evidence>
<reference evidence="13" key="1">
    <citation type="submission" date="2016-10" db="EMBL/GenBank/DDBJ databases">
        <authorList>
            <person name="Varghese N."/>
            <person name="Submissions S."/>
        </authorList>
    </citation>
    <scope>NUCLEOTIDE SEQUENCE [LARGE SCALE GENOMIC DNA]</scope>
    <source>
        <strain evidence="13">DSM 13577</strain>
    </source>
</reference>
<evidence type="ECO:0000256" key="2">
    <source>
        <dbReference type="ARBA" id="ARBA00011738"/>
    </source>
</evidence>
<dbReference type="GO" id="GO:0005829">
    <property type="term" value="C:cytosol"/>
    <property type="evidence" value="ECO:0007669"/>
    <property type="project" value="TreeGrafter"/>
</dbReference>
<dbReference type="Proteomes" id="UP000243819">
    <property type="component" value="Unassembled WGS sequence"/>
</dbReference>
<evidence type="ECO:0000256" key="6">
    <source>
        <dbReference type="ARBA" id="ARBA00022842"/>
    </source>
</evidence>
<evidence type="ECO:0000256" key="5">
    <source>
        <dbReference type="ARBA" id="ARBA00022801"/>
    </source>
</evidence>
<dbReference type="Gene3D" id="3.90.950.10">
    <property type="match status" value="1"/>
</dbReference>
<organism evidence="12 13">
    <name type="scientific">Anaerobranca gottschalkii DSM 13577</name>
    <dbReference type="NCBI Taxonomy" id="1120990"/>
    <lineage>
        <taxon>Bacteria</taxon>
        <taxon>Bacillati</taxon>
        <taxon>Bacillota</taxon>
        <taxon>Clostridia</taxon>
        <taxon>Eubacteriales</taxon>
        <taxon>Proteinivoracaceae</taxon>
        <taxon>Anaerobranca</taxon>
    </lineage>
</organism>
<proteinExistence type="inferred from homology"/>
<feature type="binding site" evidence="10">
    <location>
        <begin position="155"/>
        <end position="158"/>
    </location>
    <ligand>
        <name>substrate</name>
    </ligand>
</feature>
<dbReference type="HAMAP" id="MF_01405">
    <property type="entry name" value="Non_canon_purine_NTPase"/>
    <property type="match status" value="1"/>
</dbReference>
<dbReference type="InterPro" id="IPR029001">
    <property type="entry name" value="ITPase-like_fam"/>
</dbReference>
<protein>
    <recommendedName>
        <fullName evidence="10">dITP/XTP pyrophosphatase</fullName>
        <ecNumber evidence="10">3.6.1.66</ecNumber>
    </recommendedName>
    <alternativeName>
        <fullName evidence="10">Non-canonical purine NTP pyrophosphatase</fullName>
    </alternativeName>
    <alternativeName>
        <fullName evidence="10">Non-standard purine NTP pyrophosphatase</fullName>
    </alternativeName>
    <alternativeName>
        <fullName evidence="10">Nucleoside-triphosphate diphosphatase</fullName>
    </alternativeName>
    <alternativeName>
        <fullName evidence="10">Nucleoside-triphosphate pyrophosphatase</fullName>
        <shortName evidence="10">NTPase</shortName>
    </alternativeName>
</protein>
<dbReference type="GO" id="GO:0017111">
    <property type="term" value="F:ribonucleoside triphosphate phosphatase activity"/>
    <property type="evidence" value="ECO:0007669"/>
    <property type="project" value="InterPro"/>
</dbReference>
<evidence type="ECO:0000313" key="13">
    <source>
        <dbReference type="Proteomes" id="UP000243819"/>
    </source>
</evidence>
<comment type="catalytic activity">
    <reaction evidence="9 10">
        <text>XTP + H2O = XMP + diphosphate + H(+)</text>
        <dbReference type="Rhea" id="RHEA:28610"/>
        <dbReference type="ChEBI" id="CHEBI:15377"/>
        <dbReference type="ChEBI" id="CHEBI:15378"/>
        <dbReference type="ChEBI" id="CHEBI:33019"/>
        <dbReference type="ChEBI" id="CHEBI:57464"/>
        <dbReference type="ChEBI" id="CHEBI:61314"/>
        <dbReference type="EC" id="3.6.1.66"/>
    </reaction>
</comment>
<sequence>MLSRMDKLLIASNNPKKIIEIKEILGDFFDEFYTFNDFGLESPDENGTTFTENSLIKGEYGCRKTGMITLADDSGLCVDYLQGEPGVYSARYAEEGNDIKNYQKILEKLHGVPYHQRTAYFISVIALVFPDGKKIISEGKVEGIIGTEPKGENGFGYDPIFYLPQYQCTMAELSKEEKNKISHRSMALKKLKEQLEGIK</sequence>
<feature type="binding site" evidence="10">
    <location>
        <position position="44"/>
    </location>
    <ligand>
        <name>Mg(2+)</name>
        <dbReference type="ChEBI" id="CHEBI:18420"/>
    </ligand>
</feature>
<evidence type="ECO:0000256" key="9">
    <source>
        <dbReference type="ARBA" id="ARBA00052017"/>
    </source>
</evidence>
<evidence type="ECO:0000256" key="4">
    <source>
        <dbReference type="ARBA" id="ARBA00022741"/>
    </source>
</evidence>
<evidence type="ECO:0000256" key="3">
    <source>
        <dbReference type="ARBA" id="ARBA00022723"/>
    </source>
</evidence>
<keyword evidence="7 10" id="KW-0546">Nucleotide metabolism</keyword>
<dbReference type="NCBIfam" id="TIGR00042">
    <property type="entry name" value="RdgB/HAM1 family non-canonical purine NTP pyrophosphatase"/>
    <property type="match status" value="1"/>
</dbReference>
<dbReference type="GO" id="GO:0000166">
    <property type="term" value="F:nucleotide binding"/>
    <property type="evidence" value="ECO:0007669"/>
    <property type="project" value="UniProtKB-KW"/>
</dbReference>
<dbReference type="CDD" id="cd00515">
    <property type="entry name" value="HAM1"/>
    <property type="match status" value="1"/>
</dbReference>
<name>A0A1I0AHX3_9FIRM</name>
<keyword evidence="13" id="KW-1185">Reference proteome</keyword>
<dbReference type="GO" id="GO:0009146">
    <property type="term" value="P:purine nucleoside triphosphate catabolic process"/>
    <property type="evidence" value="ECO:0007669"/>
    <property type="project" value="UniProtKB-UniRule"/>
</dbReference>
<feature type="active site" description="Proton acceptor" evidence="10">
    <location>
        <position position="73"/>
    </location>
</feature>
<evidence type="ECO:0000256" key="1">
    <source>
        <dbReference type="ARBA" id="ARBA00008023"/>
    </source>
</evidence>
<comment type="cofactor">
    <cofactor evidence="10">
        <name>Mg(2+)</name>
        <dbReference type="ChEBI" id="CHEBI:18420"/>
    </cofactor>
    <text evidence="10">Binds 1 Mg(2+) ion per subunit.</text>
</comment>
<dbReference type="GO" id="GO:0035870">
    <property type="term" value="F:dITP diphosphatase activity"/>
    <property type="evidence" value="ECO:0007669"/>
    <property type="project" value="UniProtKB-UniRule"/>
</dbReference>
<keyword evidence="3 10" id="KW-0479">Metal-binding</keyword>
<evidence type="ECO:0000256" key="11">
    <source>
        <dbReference type="RuleBase" id="RU003781"/>
    </source>
</evidence>
<dbReference type="STRING" id="1120990.SAMN03080614_102126"/>
<dbReference type="GO" id="GO:0046872">
    <property type="term" value="F:metal ion binding"/>
    <property type="evidence" value="ECO:0007669"/>
    <property type="project" value="UniProtKB-KW"/>
</dbReference>
<dbReference type="PANTHER" id="PTHR11067">
    <property type="entry name" value="INOSINE TRIPHOSPHATE PYROPHOSPHATASE/HAM1 PROTEIN"/>
    <property type="match status" value="1"/>
</dbReference>
<comment type="catalytic activity">
    <reaction evidence="10">
        <text>ITP + H2O = IMP + diphosphate + H(+)</text>
        <dbReference type="Rhea" id="RHEA:29399"/>
        <dbReference type="ChEBI" id="CHEBI:15377"/>
        <dbReference type="ChEBI" id="CHEBI:15378"/>
        <dbReference type="ChEBI" id="CHEBI:33019"/>
        <dbReference type="ChEBI" id="CHEBI:58053"/>
        <dbReference type="ChEBI" id="CHEBI:61402"/>
        <dbReference type="EC" id="3.6.1.66"/>
    </reaction>
</comment>
<dbReference type="InterPro" id="IPR020922">
    <property type="entry name" value="dITP/XTP_pyrophosphatase"/>
</dbReference>
<evidence type="ECO:0000256" key="8">
    <source>
        <dbReference type="ARBA" id="ARBA00051875"/>
    </source>
</evidence>
<comment type="subunit">
    <text evidence="2 10">Homodimer.</text>
</comment>
<dbReference type="Pfam" id="PF01725">
    <property type="entry name" value="Ham1p_like"/>
    <property type="match status" value="1"/>
</dbReference>
<feature type="binding site" evidence="10">
    <location>
        <begin position="12"/>
        <end position="17"/>
    </location>
    <ligand>
        <name>substrate</name>
    </ligand>
</feature>
<keyword evidence="4 10" id="KW-0547">Nucleotide-binding</keyword>
<dbReference type="PANTHER" id="PTHR11067:SF9">
    <property type="entry name" value="INOSINE TRIPHOSPHATE PYROPHOSPHATASE"/>
    <property type="match status" value="1"/>
</dbReference>
<evidence type="ECO:0000256" key="10">
    <source>
        <dbReference type="HAMAP-Rule" id="MF_01405"/>
    </source>
</evidence>
<dbReference type="FunFam" id="3.90.950.10:FF:000001">
    <property type="entry name" value="dITP/XTP pyrophosphatase"/>
    <property type="match status" value="1"/>
</dbReference>
<feature type="binding site" evidence="10">
    <location>
        <position position="178"/>
    </location>
    <ligand>
        <name>substrate</name>
    </ligand>
</feature>
<dbReference type="InterPro" id="IPR002637">
    <property type="entry name" value="RdgB/HAM1"/>
</dbReference>
<dbReference type="SUPFAM" id="SSF52972">
    <property type="entry name" value="ITPase-like"/>
    <property type="match status" value="1"/>
</dbReference>
<dbReference type="GO" id="GO:0009117">
    <property type="term" value="P:nucleotide metabolic process"/>
    <property type="evidence" value="ECO:0007669"/>
    <property type="project" value="UniProtKB-KW"/>
</dbReference>
<dbReference type="GO" id="GO:0036222">
    <property type="term" value="F:XTP diphosphatase activity"/>
    <property type="evidence" value="ECO:0007669"/>
    <property type="project" value="UniProtKB-UniRule"/>
</dbReference>
<keyword evidence="5 10" id="KW-0378">Hydrolase</keyword>
<keyword evidence="6 10" id="KW-0460">Magnesium</keyword>
<comment type="function">
    <text evidence="10">Pyrophosphatase that catalyzes the hydrolysis of nucleoside triphosphates to their monophosphate derivatives, with a high preference for the non-canonical purine nucleotides XTP (xanthosine triphosphate), dITP (deoxyinosine triphosphate) and ITP. Seems to function as a house-cleaning enzyme that removes non-canonical purine nucleotides from the nucleotide pool, thus preventing their incorporation into DNA/RNA and avoiding chromosomal lesions.</text>
</comment>
<evidence type="ECO:0000256" key="7">
    <source>
        <dbReference type="ARBA" id="ARBA00023080"/>
    </source>
</evidence>